<dbReference type="InterPro" id="IPR001296">
    <property type="entry name" value="Glyco_trans_1"/>
</dbReference>
<reference evidence="3 4" key="1">
    <citation type="submission" date="2015-04" db="EMBL/GenBank/DDBJ databases">
        <title>Complete Genome Sequence of Brevibacterium flavum ATCC 15168.</title>
        <authorList>
            <person name="Ahn J."/>
            <person name="Park G."/>
            <person name="Jeon W."/>
            <person name="Jang Y."/>
            <person name="Jang M."/>
            <person name="Lee H."/>
            <person name="Lee H."/>
        </authorList>
    </citation>
    <scope>NUCLEOTIDE SEQUENCE [LARGE SCALE GENOMIC DNA]</scope>
    <source>
        <strain evidence="3 4">ATCC 15168</strain>
    </source>
</reference>
<evidence type="ECO:0000313" key="3">
    <source>
        <dbReference type="EMBL" id="AKF26091.1"/>
    </source>
</evidence>
<evidence type="ECO:0000256" key="1">
    <source>
        <dbReference type="ARBA" id="ARBA00022679"/>
    </source>
</evidence>
<dbReference type="Pfam" id="PF00534">
    <property type="entry name" value="Glycos_transf_1"/>
    <property type="match status" value="1"/>
</dbReference>
<dbReference type="Gene3D" id="3.40.50.2000">
    <property type="entry name" value="Glycogen Phosphorylase B"/>
    <property type="match status" value="2"/>
</dbReference>
<name>A0A0F6Z3T0_9CORY</name>
<dbReference type="AlphaFoldDB" id="A0A0F6Z3T0"/>
<feature type="domain" description="Glycosyl transferase family 1" evidence="2">
    <location>
        <begin position="195"/>
        <end position="337"/>
    </location>
</feature>
<dbReference type="PANTHER" id="PTHR45947:SF3">
    <property type="entry name" value="SULFOQUINOVOSYL TRANSFERASE SQD2"/>
    <property type="match status" value="1"/>
</dbReference>
<evidence type="ECO:0000313" key="4">
    <source>
        <dbReference type="Proteomes" id="UP000034037"/>
    </source>
</evidence>
<keyword evidence="1 3" id="KW-0808">Transferase</keyword>
<proteinExistence type="predicted"/>
<dbReference type="GO" id="GO:0016757">
    <property type="term" value="F:glycosyltransferase activity"/>
    <property type="evidence" value="ECO:0007669"/>
    <property type="project" value="InterPro"/>
</dbReference>
<evidence type="ECO:0000259" key="2">
    <source>
        <dbReference type="Pfam" id="PF00534"/>
    </source>
</evidence>
<dbReference type="SUPFAM" id="SSF53756">
    <property type="entry name" value="UDP-Glycosyltransferase/glycogen phosphorylase"/>
    <property type="match status" value="1"/>
</dbReference>
<dbReference type="InterPro" id="IPR050194">
    <property type="entry name" value="Glycosyltransferase_grp1"/>
</dbReference>
<dbReference type="Proteomes" id="UP000034037">
    <property type="component" value="Chromosome"/>
</dbReference>
<keyword evidence="4" id="KW-1185">Reference proteome</keyword>
<dbReference type="PANTHER" id="PTHR45947">
    <property type="entry name" value="SULFOQUINOVOSYL TRANSFERASE SQD2"/>
    <property type="match status" value="1"/>
</dbReference>
<gene>
    <name evidence="3" type="ORF">YH66_00185</name>
</gene>
<dbReference type="EMBL" id="CP011309">
    <property type="protein sequence ID" value="AKF26091.1"/>
    <property type="molecule type" value="Genomic_DNA"/>
</dbReference>
<accession>A0A0F6Z3T0</accession>
<dbReference type="PATRIC" id="fig|92706.3.peg.36"/>
<organism evidence="3 4">
    <name type="scientific">[Brevibacterium] flavum</name>
    <dbReference type="NCBI Taxonomy" id="92706"/>
    <lineage>
        <taxon>Bacteria</taxon>
        <taxon>Bacillati</taxon>
        <taxon>Actinomycetota</taxon>
        <taxon>Actinomycetes</taxon>
        <taxon>Mycobacteriales</taxon>
        <taxon>Corynebacteriaceae</taxon>
        <taxon>Corynebacterium</taxon>
    </lineage>
</organism>
<protein>
    <submittedName>
        <fullName evidence="3">Glycosyl transferase family 1</fullName>
    </submittedName>
</protein>
<dbReference type="HOGENOM" id="CLU_041001_0_0_11"/>
<dbReference type="RefSeq" id="WP_003861039.1">
    <property type="nucleotide sequence ID" value="NZ_CP011309.1"/>
</dbReference>
<sequence length="372" mass="40575">MARIAIAHERWTDIAGSEQVTQQLTKTWSETSVHVPFAKKSLIPEDLRDSFHISPLQVAYQLIRQRTYAPLLPLVPPAMQWGSLRQAHDVDAVVVSHHAFALAAVGAAQAINKPSVAYVHSPARWAWDARFRQEENRSKAGKAALAVLSARARANETRWAPHVTSIVGNSSAVVKRIEQHWNREAQVVHPPVDTEFFHPDEAIEKGDYFISVGRLVPYKQVPLGVAAAVAAGVRLVVVGDGRDMDRARAFAGPNVEFKGRLPGDEMRDLIRGARALLMPGEEDFGIVPVEAMACGTPVIALGKGGALDTVKPGISGELFSGDGEKEVIANLAEVLKNFDDSRFNTSTLRNWAEGFSEAAFREKMAEVVDAVV</sequence>